<dbReference type="EMBL" id="NDXW01000006">
    <property type="protein sequence ID" value="RDH41624.1"/>
    <property type="molecule type" value="Genomic_DNA"/>
</dbReference>
<dbReference type="RefSeq" id="WP_094789723.1">
    <property type="nucleotide sequence ID" value="NZ_NDXW01000006.1"/>
</dbReference>
<comment type="caution">
    <text evidence="1">The sequence shown here is derived from an EMBL/GenBank/DDBJ whole genome shotgun (WGS) entry which is preliminary data.</text>
</comment>
<dbReference type="AlphaFoldDB" id="A0A4P9VGY1"/>
<dbReference type="Proteomes" id="UP000257039">
    <property type="component" value="Unassembled WGS sequence"/>
</dbReference>
<reference evidence="1 2" key="1">
    <citation type="submission" date="2017-04" db="EMBL/GenBank/DDBJ databases">
        <title>Draft genome sequence of Zooshikella ganghwensis VG4 isolated from Red Sea sediments.</title>
        <authorList>
            <person name="Rehman Z."/>
            <person name="Alam I."/>
            <person name="Kamau A."/>
            <person name="Bajic V."/>
            <person name="Leiknes T."/>
        </authorList>
    </citation>
    <scope>NUCLEOTIDE SEQUENCE [LARGE SCALE GENOMIC DNA]</scope>
    <source>
        <strain evidence="1 2">VG4</strain>
    </source>
</reference>
<evidence type="ECO:0000313" key="1">
    <source>
        <dbReference type="EMBL" id="RDH41624.1"/>
    </source>
</evidence>
<keyword evidence="2" id="KW-1185">Reference proteome</keyword>
<organism evidence="1 2">
    <name type="scientific">Zooshikella ganghwensis</name>
    <dbReference type="NCBI Taxonomy" id="202772"/>
    <lineage>
        <taxon>Bacteria</taxon>
        <taxon>Pseudomonadati</taxon>
        <taxon>Pseudomonadota</taxon>
        <taxon>Gammaproteobacteria</taxon>
        <taxon>Oceanospirillales</taxon>
        <taxon>Zooshikellaceae</taxon>
        <taxon>Zooshikella</taxon>
    </lineage>
</organism>
<protein>
    <submittedName>
        <fullName evidence="1">Uncharacterized protein</fullName>
    </submittedName>
</protein>
<gene>
    <name evidence="1" type="ORF">B9G39_27565</name>
</gene>
<name>A0A4P9VGY1_9GAMM</name>
<accession>A0A4P9VGY1</accession>
<evidence type="ECO:0000313" key="2">
    <source>
        <dbReference type="Proteomes" id="UP000257039"/>
    </source>
</evidence>
<proteinExistence type="predicted"/>
<sequence length="229" mass="25988">MKELQEIVNNQINSMITTGAIEEMIAIQLSGCIKGCIESTMREYSEFGKDIKNKINVSLCNALAHVTLPEYNKFVSDTVIELFGQVLETESKKHLETLLAKSLGSVPESIKASDLLEEVRAFWESDAEEHQQIEVGWDDFDSAIYVRFINPEYSFKSVRISCYNHGEQSDKHYHIGYISEQLNGQISGPAYRSTYASGLTGYLYRLYCAHTVITDFDEVYGENICLESY</sequence>